<feature type="domain" description="DUF222" evidence="1">
    <location>
        <begin position="22"/>
        <end position="279"/>
    </location>
</feature>
<comment type="caution">
    <text evidence="2">The sequence shown here is derived from an EMBL/GenBank/DDBJ whole genome shotgun (WGS) entry which is preliminary data.</text>
</comment>
<reference evidence="2" key="1">
    <citation type="submission" date="2020-07" db="EMBL/GenBank/DDBJ databases">
        <authorList>
            <person name="Pettersson B.M.F."/>
            <person name="Behra P.R.K."/>
            <person name="Ramesh M."/>
            <person name="Das S."/>
            <person name="Dasgupta S."/>
            <person name="Kirsebom L.A."/>
        </authorList>
    </citation>
    <scope>NUCLEOTIDE SEQUENCE</scope>
    <source>
        <strain evidence="2">DSM 44615</strain>
    </source>
</reference>
<dbReference type="CDD" id="cd00085">
    <property type="entry name" value="HNHc"/>
    <property type="match status" value="1"/>
</dbReference>
<evidence type="ECO:0000259" key="1">
    <source>
        <dbReference type="Pfam" id="PF02720"/>
    </source>
</evidence>
<gene>
    <name evidence="2" type="ORF">H7I41_13495</name>
</gene>
<reference evidence="2" key="2">
    <citation type="journal article" date="2022" name="BMC Genomics">
        <title>Comparative genome analysis of mycobacteria focusing on tRNA and non-coding RNA.</title>
        <authorList>
            <person name="Behra P.R.K."/>
            <person name="Pettersson B.M.F."/>
            <person name="Ramesh M."/>
            <person name="Das S."/>
            <person name="Dasgupta S."/>
            <person name="Kirsebom L.A."/>
        </authorList>
    </citation>
    <scope>NUCLEOTIDE SEQUENCE</scope>
    <source>
        <strain evidence="2">DSM 44615</strain>
    </source>
</reference>
<feature type="domain" description="DUF222" evidence="1">
    <location>
        <begin position="307"/>
        <end position="363"/>
    </location>
</feature>
<evidence type="ECO:0000313" key="3">
    <source>
        <dbReference type="Proteomes" id="UP001140293"/>
    </source>
</evidence>
<dbReference type="Proteomes" id="UP001140293">
    <property type="component" value="Unassembled WGS sequence"/>
</dbReference>
<organism evidence="2 3">
    <name type="scientific">[Mycobacterium] manitobense</name>
    <dbReference type="NCBI Taxonomy" id="190147"/>
    <lineage>
        <taxon>Bacteria</taxon>
        <taxon>Bacillati</taxon>
        <taxon>Actinomycetota</taxon>
        <taxon>Actinomycetes</taxon>
        <taxon>Mycobacteriales</taxon>
        <taxon>Mycobacteriaceae</taxon>
        <taxon>Mycolicibacterium</taxon>
    </lineage>
</organism>
<dbReference type="InterPro" id="IPR003615">
    <property type="entry name" value="HNH_nuc"/>
</dbReference>
<proteinExistence type="predicted"/>
<evidence type="ECO:0000313" key="2">
    <source>
        <dbReference type="EMBL" id="MCV7170927.1"/>
    </source>
</evidence>
<keyword evidence="3" id="KW-1185">Reference proteome</keyword>
<name>A0A9X3BWZ7_9MYCO</name>
<protein>
    <submittedName>
        <fullName evidence="2">DUF222 domain-containing protein</fullName>
    </submittedName>
</protein>
<sequence>MFEALEMPDRDVRGGAAVAAWARVENAAAARRLAAIASVLQARLAASNAAEREQWCLDNWAAVSAEVAAAMGVTLGAASHQLMVARALADRLPRVADVFAAGEVSYRLINTIVFRTALIKQEEALAKVDAELAAHISGWGSLSAAKLEGAIDYWVDRYDPYALRRIEIHARNRHADFHIPDGSGVGSLWARMYAHDAVALDKRLDAMARAVCDADGRDLDQRRADALGAFASGADRLSCNCGESDCAAAGVTPSNAVIHVVADESSLAESEEARLNGAEPERPTAGKPLQEQTIAEAFWQPAPKGPTDATPGVLIGGGLLPAPVLATLAPRALVRTIVHPGDSPPEPRYRPSAKLDEFVRCRDMTCRYPGCDVPAWDCDIDHTISYPAGPTQAANLKCLCRNHHLLKTYWSGSDGWRDRQLPDGTVVWTSPDGLTHTTEPGSRLQFPALCRPTAAVTVRGETVVATGVMMPRRSRTRAQDRAARIDAERRLNEDYVAERNRPPPF</sequence>
<dbReference type="InterPro" id="IPR003870">
    <property type="entry name" value="DUF222"/>
</dbReference>
<dbReference type="RefSeq" id="WP_264013112.1">
    <property type="nucleotide sequence ID" value="NZ_JACKSJ010000104.1"/>
</dbReference>
<dbReference type="Pfam" id="PF02720">
    <property type="entry name" value="DUF222"/>
    <property type="match status" value="2"/>
</dbReference>
<dbReference type="EMBL" id="JACKSJ010000104">
    <property type="protein sequence ID" value="MCV7170927.1"/>
    <property type="molecule type" value="Genomic_DNA"/>
</dbReference>
<dbReference type="AlphaFoldDB" id="A0A9X3BWZ7"/>
<accession>A0A9X3BWZ7</accession>